<dbReference type="GO" id="GO:0006633">
    <property type="term" value="P:fatty acid biosynthetic process"/>
    <property type="evidence" value="ECO:0007669"/>
    <property type="project" value="TreeGrafter"/>
</dbReference>
<name>A0A4P7B1B9_ACIHA</name>
<dbReference type="PANTHER" id="PTHR43437">
    <property type="entry name" value="HYDROXYACYL-THIOESTER DEHYDRATASE TYPE 2, MITOCHONDRIAL-RELATED"/>
    <property type="match status" value="1"/>
</dbReference>
<dbReference type="InterPro" id="IPR029069">
    <property type="entry name" value="HotDog_dom_sf"/>
</dbReference>
<gene>
    <name evidence="2" type="ORF">AHTJR_02910</name>
</gene>
<dbReference type="InterPro" id="IPR002539">
    <property type="entry name" value="MaoC-like_dom"/>
</dbReference>
<dbReference type="CDD" id="cd03449">
    <property type="entry name" value="R_hydratase"/>
    <property type="match status" value="1"/>
</dbReference>
<protein>
    <submittedName>
        <fullName evidence="2">MaoC family dehydratase</fullName>
    </submittedName>
</protein>
<dbReference type="RefSeq" id="WP_134251536.1">
    <property type="nucleotide sequence ID" value="NZ_CP038009.1"/>
</dbReference>
<accession>A0A4P7B1B9</accession>
<dbReference type="Proteomes" id="UP000294395">
    <property type="component" value="Chromosome"/>
</dbReference>
<evidence type="ECO:0000259" key="1">
    <source>
        <dbReference type="Pfam" id="PF01575"/>
    </source>
</evidence>
<dbReference type="GO" id="GO:0019171">
    <property type="term" value="F:(3R)-hydroxyacyl-[acyl-carrier-protein] dehydratase activity"/>
    <property type="evidence" value="ECO:0007669"/>
    <property type="project" value="TreeGrafter"/>
</dbReference>
<dbReference type="PANTHER" id="PTHR43437:SF3">
    <property type="entry name" value="HYDROXYACYL-THIOESTER DEHYDRATASE TYPE 2, MITOCHONDRIAL"/>
    <property type="match status" value="1"/>
</dbReference>
<dbReference type="InterPro" id="IPR050965">
    <property type="entry name" value="UPF0336/Enoyl-CoA_hydratase"/>
</dbReference>
<dbReference type="SUPFAM" id="SSF54637">
    <property type="entry name" value="Thioesterase/thiol ester dehydrase-isomerase"/>
    <property type="match status" value="1"/>
</dbReference>
<sequence>MTHFKISNIQIGDAFELVRQFSDTDVKLFSELSGDINPVHLDESYAKETIFGQRIVHGALLTSIFSTIFANHLPGPGCIYLKSENKFLKPVYLNQPITFRAEIINIVVEKKRVIFKTIAKADQQEIIVGTAELYIPE</sequence>
<dbReference type="EMBL" id="CP038009">
    <property type="protein sequence ID" value="QBQ15292.1"/>
    <property type="molecule type" value="Genomic_DNA"/>
</dbReference>
<dbReference type="Pfam" id="PF01575">
    <property type="entry name" value="MaoC_dehydratas"/>
    <property type="match status" value="1"/>
</dbReference>
<evidence type="ECO:0000313" key="3">
    <source>
        <dbReference type="Proteomes" id="UP000294395"/>
    </source>
</evidence>
<dbReference type="Gene3D" id="3.10.129.10">
    <property type="entry name" value="Hotdog Thioesterase"/>
    <property type="match status" value="1"/>
</dbReference>
<feature type="domain" description="MaoC-like" evidence="1">
    <location>
        <begin position="18"/>
        <end position="117"/>
    </location>
</feature>
<proteinExistence type="predicted"/>
<dbReference type="AlphaFoldDB" id="A0A4P7B1B9"/>
<evidence type="ECO:0000313" key="2">
    <source>
        <dbReference type="EMBL" id="QBQ15292.1"/>
    </source>
</evidence>
<organism evidence="2 3">
    <name type="scientific">Acinetobacter haemolyticus</name>
    <dbReference type="NCBI Taxonomy" id="29430"/>
    <lineage>
        <taxon>Bacteria</taxon>
        <taxon>Pseudomonadati</taxon>
        <taxon>Pseudomonadota</taxon>
        <taxon>Gammaproteobacteria</taxon>
        <taxon>Moraxellales</taxon>
        <taxon>Moraxellaceae</taxon>
        <taxon>Acinetobacter</taxon>
    </lineage>
</organism>
<reference evidence="2 3" key="1">
    <citation type="submission" date="2019-03" db="EMBL/GenBank/DDBJ databases">
        <title>Complete genome sequence of two outbreak-associated Acinetobacter haemolyticus strains.</title>
        <authorList>
            <person name="Bai L."/>
            <person name="Zhang S.-C."/>
            <person name="Deng Y."/>
            <person name="Song C.-C."/>
            <person name="Kang G.-B."/>
            <person name="Dong Y."/>
            <person name="Wang Y."/>
            <person name="Gao F."/>
            <person name="Huang H."/>
        </authorList>
    </citation>
    <scope>NUCLEOTIDE SEQUENCE [LARGE SCALE GENOMIC DNA]</scope>
    <source>
        <strain evidence="2 3">TJR01</strain>
    </source>
</reference>